<dbReference type="PANTHER" id="PTHR43267:SF1">
    <property type="entry name" value="TRNA THREONYLCARBAMOYLADENOSINE DEHYDRATASE"/>
    <property type="match status" value="1"/>
</dbReference>
<dbReference type="InterPro" id="IPR035985">
    <property type="entry name" value="Ubiquitin-activating_enz"/>
</dbReference>
<dbReference type="CDD" id="cd01483">
    <property type="entry name" value="E1_enzyme_family"/>
    <property type="match status" value="1"/>
</dbReference>
<dbReference type="Gene3D" id="3.40.50.720">
    <property type="entry name" value="NAD(P)-binding Rossmann-like Domain"/>
    <property type="match status" value="1"/>
</dbReference>
<dbReference type="Pfam" id="PF00899">
    <property type="entry name" value="ThiF"/>
    <property type="match status" value="1"/>
</dbReference>
<dbReference type="Proteomes" id="UP000219994">
    <property type="component" value="Unassembled WGS sequence"/>
</dbReference>
<dbReference type="InterPro" id="IPR045886">
    <property type="entry name" value="ThiF/MoeB/HesA"/>
</dbReference>
<sequence>MTTVGVDEVISHARQRFEEQLIVAGFTNREGNWHGVVARGAGTVEIIVRLPPKFPFAPPRVQPASEDDAPWSWHRERGGALCIVAEDDHESLWWADAPSVLAKAEAWFSEADADWKNDRPDLDLDRYFESSNDTRIYIYGEFAQLRNSTVRLADGDHDTVLLAVGPSSPAGLPTKKVNSKAPAKPKSRYAYIADIGTIGSPPRTWDDVAALAGLAEDTLQRIRGGAITALGLIYDRGGHEGLILLSVVPDDDGSIKAARLLSAANTEAAKQARSGPHARDISGRSVAIVGVGALGSFVADAMARSGVGHVTLVDNDSLLPGNLVRHLASSRSVGHAKVEAMRLELAVEDRMPIENIKVSMCDARDIAFALELLTDHDLVINATADFAVTAALRTAAEATGRTFVSAALQNAGDTVRIDLLPPLNGAASLPSSSRRPEPNVPDVFEPGCGSPVSPTAPYAVLEAAGLTARHAIGLLVGRPVDPAGEIREIGLGPEAGEISAR</sequence>
<dbReference type="GO" id="GO:0061504">
    <property type="term" value="P:cyclic threonylcarbamoyladenosine biosynthetic process"/>
    <property type="evidence" value="ECO:0007669"/>
    <property type="project" value="TreeGrafter"/>
</dbReference>
<dbReference type="InterPro" id="IPR000594">
    <property type="entry name" value="ThiF_NAD_FAD-bd"/>
</dbReference>
<dbReference type="PANTHER" id="PTHR43267">
    <property type="entry name" value="TRNA THREONYLCARBAMOYLADENOSINE DEHYDRATASE"/>
    <property type="match status" value="1"/>
</dbReference>
<proteinExistence type="predicted"/>
<dbReference type="GO" id="GO:0061503">
    <property type="term" value="F:tRNA threonylcarbamoyladenosine dehydratase"/>
    <property type="evidence" value="ECO:0007669"/>
    <property type="project" value="TreeGrafter"/>
</dbReference>
<dbReference type="SUPFAM" id="SSF69572">
    <property type="entry name" value="Activating enzymes of the ubiquitin-like proteins"/>
    <property type="match status" value="1"/>
</dbReference>
<reference evidence="3" key="1">
    <citation type="submission" date="2017-03" db="EMBL/GenBank/DDBJ databases">
        <authorList>
            <person name="Lund M.B."/>
        </authorList>
    </citation>
    <scope>NUCLEOTIDE SEQUENCE [LARGE SCALE GENOMIC DNA]</scope>
</reference>
<evidence type="ECO:0000259" key="1">
    <source>
        <dbReference type="Pfam" id="PF00899"/>
    </source>
</evidence>
<evidence type="ECO:0000313" key="2">
    <source>
        <dbReference type="EMBL" id="PDQ35122.1"/>
    </source>
</evidence>
<protein>
    <recommendedName>
        <fullName evidence="1">THIF-type NAD/FAD binding fold domain-containing protein</fullName>
    </recommendedName>
</protein>
<organism evidence="2 3">
    <name type="scientific">Candidatus Lumbricidiphila eiseniae</name>
    <dbReference type="NCBI Taxonomy" id="1969409"/>
    <lineage>
        <taxon>Bacteria</taxon>
        <taxon>Bacillati</taxon>
        <taxon>Actinomycetota</taxon>
        <taxon>Actinomycetes</taxon>
        <taxon>Micrococcales</taxon>
        <taxon>Microbacteriaceae</taxon>
        <taxon>Candidatus Lumbricidiphila</taxon>
    </lineage>
</organism>
<comment type="caution">
    <text evidence="2">The sequence shown here is derived from an EMBL/GenBank/DDBJ whole genome shotgun (WGS) entry which is preliminary data.</text>
</comment>
<dbReference type="AlphaFoldDB" id="A0A2A6FQG6"/>
<dbReference type="EMBL" id="NAEP01000039">
    <property type="protein sequence ID" value="PDQ35122.1"/>
    <property type="molecule type" value="Genomic_DNA"/>
</dbReference>
<gene>
    <name evidence="2" type="ORF">B5766_07310</name>
</gene>
<evidence type="ECO:0000313" key="3">
    <source>
        <dbReference type="Proteomes" id="UP000219994"/>
    </source>
</evidence>
<dbReference type="GO" id="GO:0008641">
    <property type="term" value="F:ubiquitin-like modifier activating enzyme activity"/>
    <property type="evidence" value="ECO:0007669"/>
    <property type="project" value="InterPro"/>
</dbReference>
<accession>A0A2A6FQG6</accession>
<name>A0A2A6FQG6_9MICO</name>
<feature type="domain" description="THIF-type NAD/FAD binding fold" evidence="1">
    <location>
        <begin position="279"/>
        <end position="478"/>
    </location>
</feature>